<feature type="region of interest" description="Disordered" evidence="1">
    <location>
        <begin position="1"/>
        <end position="58"/>
    </location>
</feature>
<evidence type="ECO:0000313" key="3">
    <source>
        <dbReference type="Proteomes" id="UP000235728"/>
    </source>
</evidence>
<dbReference type="AlphaFoldDB" id="A0A2N6NW14"/>
<sequence>MPEEEEEVSAVVSQHDGSSGDEARDNASTDSAGGSKKRKRGRYQKTSTETEAALPVPSLETRRQEWEVRHLRFLAKAGMMATNARAECLVRE</sequence>
<dbReference type="Proteomes" id="UP000235728">
    <property type="component" value="Unassembled WGS sequence"/>
</dbReference>
<evidence type="ECO:0000256" key="1">
    <source>
        <dbReference type="SAM" id="MobiDB-lite"/>
    </source>
</evidence>
<name>A0A2N6NW14_BEABA</name>
<comment type="caution">
    <text evidence="2">The sequence shown here is derived from an EMBL/GenBank/DDBJ whole genome shotgun (WGS) entry which is preliminary data.</text>
</comment>
<accession>A0A2N6NW14</accession>
<evidence type="ECO:0000313" key="2">
    <source>
        <dbReference type="EMBL" id="PMB71467.1"/>
    </source>
</evidence>
<proteinExistence type="predicted"/>
<organism evidence="2 3">
    <name type="scientific">Beauveria bassiana</name>
    <name type="common">White muscardine disease fungus</name>
    <name type="synonym">Tritirachium shiotae</name>
    <dbReference type="NCBI Taxonomy" id="176275"/>
    <lineage>
        <taxon>Eukaryota</taxon>
        <taxon>Fungi</taxon>
        <taxon>Dikarya</taxon>
        <taxon>Ascomycota</taxon>
        <taxon>Pezizomycotina</taxon>
        <taxon>Sordariomycetes</taxon>
        <taxon>Hypocreomycetidae</taxon>
        <taxon>Hypocreales</taxon>
        <taxon>Cordycipitaceae</taxon>
        <taxon>Beauveria</taxon>
    </lineage>
</organism>
<gene>
    <name evidence="2" type="ORF">BM221_001557</name>
</gene>
<reference evidence="2 3" key="1">
    <citation type="journal article" date="2016" name="Appl. Microbiol. Biotechnol.">
        <title>Characterization of T-DNA insertion mutants with decreased virulence in the entomopathogenic fungus Beauveria bassiana JEF-007.</title>
        <authorList>
            <person name="Kim S."/>
            <person name="Lee S.J."/>
            <person name="Nai Y.S."/>
            <person name="Yu J.S."/>
            <person name="Lee M.R."/>
            <person name="Yang Y.T."/>
            <person name="Kim J.S."/>
        </authorList>
    </citation>
    <scope>NUCLEOTIDE SEQUENCE [LARGE SCALE GENOMIC DNA]</scope>
    <source>
        <strain evidence="2 3">JEF-007</strain>
    </source>
</reference>
<protein>
    <submittedName>
        <fullName evidence="2">Uncharacterized protein</fullName>
    </submittedName>
</protein>
<dbReference type="EMBL" id="MRVG01000002">
    <property type="protein sequence ID" value="PMB71467.1"/>
    <property type="molecule type" value="Genomic_DNA"/>
</dbReference>